<dbReference type="RefSeq" id="WP_091277990.1">
    <property type="nucleotide sequence ID" value="NZ_FAOZ01000010.1"/>
</dbReference>
<sequence>MRPPRRESVERALPGYEIGGPLGQGGFGVVLSGRHRQLGRSVAIKILDVDGGTDSDADVEVRRRFAAEARVLARLDHPHVVAIYDYLEHDDLRIIVMEQLTGGSLSQRLRATSPRQACAVGLCVAEALGAAHQVGVLHRDIKPANILFTGSSLVKVADFGIAKIVTESTSVTSGLVGTLPYMAPEQFGEGGLGPATDLYALGVTLYELFERHRPSGPVTTPGALVHWHLAGRPAPLVEAPAPVAGVVLRALAKDPAQRHPSARAFALDLAAAAAQTFGPGWLADCGIPVRLDDEVVDAARAAPPPALPPTAFPPTAAQWPASPPPAQPPPAQPPLTASTAPTPPPPPGVPAWTPPVPPAGAVPGSRGSGIAIGPPYRGSRGLGRLDRRRAVALATAVIVVVGTGLGLLFSWPDDSSGRRLAGDEAATATAAPSPWQPSGKSGGTLKLVASGGDCDSWDPGLTYLAPCWSMQRLVSRTLLTYRAEAGTAGTELVPDLAAAMPERVDGVTWKVRIRAGLMFQDGSVIRAADVKYAIARGYDQALVIRGAPGYFSEVLRQLPAEFAGPRDEPLAEFTSIDTPDETTLVFHLREPFDDFPYLLTLPQTAPIPARADVVTSEAGSGYDATRLVSSGPYQVESYTAAKSISFVRNPRWVAATDPNRAALPDQITVAFDVPTDEIDADLISGAYDADISGGSVGASTAAAIAAHPDLKARSEVTVLPYLNYLAVVTTQRPFDNEHCRRAVAWAVDRARQSSLRGYDAFGGTGAAGLLPPALAGYTGSSAFPSDGLRGDLDRARDELTACGHPDGFATTLSVPDRAADVKAAESIQDDLGKIGIKVTLKTYATGDFYDTLGAPDRVRASGIGLALTNWGPDWPSGYAFFHQIVDGRQIRQQGNFNISELDDRAVNDALDVAAARSDPEHPEAAADSWARVDQLVQQTAALVPLVHRRAQVLFSERLTNVYLNLGFNASYDVANLGVRPG</sequence>
<evidence type="ECO:0000259" key="10">
    <source>
        <dbReference type="PROSITE" id="PS50011"/>
    </source>
</evidence>
<evidence type="ECO:0000256" key="5">
    <source>
        <dbReference type="ARBA" id="ARBA00022777"/>
    </source>
</evidence>
<dbReference type="InterPro" id="IPR000914">
    <property type="entry name" value="SBP_5_dom"/>
</dbReference>
<gene>
    <name evidence="11" type="ORF">Ga0074812_11026</name>
</gene>
<feature type="domain" description="Protein kinase" evidence="10">
    <location>
        <begin position="16"/>
        <end position="277"/>
    </location>
</feature>
<evidence type="ECO:0000256" key="1">
    <source>
        <dbReference type="ARBA" id="ARBA00012513"/>
    </source>
</evidence>
<evidence type="ECO:0000256" key="7">
    <source>
        <dbReference type="PROSITE-ProRule" id="PRU10141"/>
    </source>
</evidence>
<dbReference type="InterPro" id="IPR011009">
    <property type="entry name" value="Kinase-like_dom_sf"/>
</dbReference>
<keyword evidence="9" id="KW-1133">Transmembrane helix</keyword>
<dbReference type="GO" id="GO:0005524">
    <property type="term" value="F:ATP binding"/>
    <property type="evidence" value="ECO:0007669"/>
    <property type="project" value="UniProtKB-UniRule"/>
</dbReference>
<name>A0A0S4QNJ1_9ACTN</name>
<keyword evidence="3" id="KW-0808">Transferase</keyword>
<feature type="compositionally biased region" description="Pro residues" evidence="8">
    <location>
        <begin position="341"/>
        <end position="354"/>
    </location>
</feature>
<keyword evidence="2" id="KW-0723">Serine/threonine-protein kinase</keyword>
<dbReference type="Gene3D" id="3.10.105.10">
    <property type="entry name" value="Dipeptide-binding Protein, Domain 3"/>
    <property type="match status" value="1"/>
</dbReference>
<dbReference type="Gene3D" id="1.10.510.10">
    <property type="entry name" value="Transferase(Phosphotransferase) domain 1"/>
    <property type="match status" value="1"/>
</dbReference>
<evidence type="ECO:0000256" key="8">
    <source>
        <dbReference type="SAM" id="MobiDB-lite"/>
    </source>
</evidence>
<dbReference type="PROSITE" id="PS50011">
    <property type="entry name" value="PROTEIN_KINASE_DOM"/>
    <property type="match status" value="1"/>
</dbReference>
<evidence type="ECO:0000256" key="6">
    <source>
        <dbReference type="ARBA" id="ARBA00022840"/>
    </source>
</evidence>
<keyword evidence="4 7" id="KW-0547">Nucleotide-binding</keyword>
<dbReference type="EC" id="2.7.11.1" evidence="1"/>
<evidence type="ECO:0000313" key="12">
    <source>
        <dbReference type="Proteomes" id="UP000198802"/>
    </source>
</evidence>
<dbReference type="SUPFAM" id="SSF56112">
    <property type="entry name" value="Protein kinase-like (PK-like)"/>
    <property type="match status" value="1"/>
</dbReference>
<keyword evidence="12" id="KW-1185">Reference proteome</keyword>
<proteinExistence type="predicted"/>
<evidence type="ECO:0000256" key="2">
    <source>
        <dbReference type="ARBA" id="ARBA00022527"/>
    </source>
</evidence>
<dbReference type="InterPro" id="IPR008271">
    <property type="entry name" value="Ser/Thr_kinase_AS"/>
</dbReference>
<evidence type="ECO:0000256" key="9">
    <source>
        <dbReference type="SAM" id="Phobius"/>
    </source>
</evidence>
<feature type="compositionally biased region" description="Pro residues" evidence="8">
    <location>
        <begin position="321"/>
        <end position="333"/>
    </location>
</feature>
<evidence type="ECO:0000256" key="3">
    <source>
        <dbReference type="ARBA" id="ARBA00022679"/>
    </source>
</evidence>
<dbReference type="Pfam" id="PF00496">
    <property type="entry name" value="SBP_bac_5"/>
    <property type="match status" value="1"/>
</dbReference>
<dbReference type="Gene3D" id="3.40.190.10">
    <property type="entry name" value="Periplasmic binding protein-like II"/>
    <property type="match status" value="1"/>
</dbReference>
<feature type="compositionally biased region" description="Pro residues" evidence="8">
    <location>
        <begin position="302"/>
        <end position="312"/>
    </location>
</feature>
<feature type="region of interest" description="Disordered" evidence="8">
    <location>
        <begin position="418"/>
        <end position="444"/>
    </location>
</feature>
<evidence type="ECO:0000256" key="4">
    <source>
        <dbReference type="ARBA" id="ARBA00022741"/>
    </source>
</evidence>
<dbReference type="AlphaFoldDB" id="A0A0S4QNJ1"/>
<protein>
    <recommendedName>
        <fullName evidence="1">non-specific serine/threonine protein kinase</fullName>
        <ecNumber evidence="1">2.7.11.1</ecNumber>
    </recommendedName>
</protein>
<dbReference type="CDD" id="cd14014">
    <property type="entry name" value="STKc_PknB_like"/>
    <property type="match status" value="1"/>
</dbReference>
<reference evidence="12" key="1">
    <citation type="submission" date="2015-11" db="EMBL/GenBank/DDBJ databases">
        <authorList>
            <person name="Varghese N."/>
        </authorList>
    </citation>
    <scope>NUCLEOTIDE SEQUENCE [LARGE SCALE GENOMIC DNA]</scope>
    <source>
        <strain evidence="12">DSM 45899</strain>
    </source>
</reference>
<keyword evidence="5" id="KW-0418">Kinase</keyword>
<feature type="transmembrane region" description="Helical" evidence="9">
    <location>
        <begin position="390"/>
        <end position="411"/>
    </location>
</feature>
<dbReference type="InterPro" id="IPR017441">
    <property type="entry name" value="Protein_kinase_ATP_BS"/>
</dbReference>
<keyword evidence="9" id="KW-0472">Membrane</keyword>
<dbReference type="GO" id="GO:0004674">
    <property type="term" value="F:protein serine/threonine kinase activity"/>
    <property type="evidence" value="ECO:0007669"/>
    <property type="project" value="UniProtKB-KW"/>
</dbReference>
<dbReference type="InterPro" id="IPR000719">
    <property type="entry name" value="Prot_kinase_dom"/>
</dbReference>
<organism evidence="11 12">
    <name type="scientific">Parafrankia irregularis</name>
    <dbReference type="NCBI Taxonomy" id="795642"/>
    <lineage>
        <taxon>Bacteria</taxon>
        <taxon>Bacillati</taxon>
        <taxon>Actinomycetota</taxon>
        <taxon>Actinomycetes</taxon>
        <taxon>Frankiales</taxon>
        <taxon>Frankiaceae</taxon>
        <taxon>Parafrankia</taxon>
    </lineage>
</organism>
<dbReference type="SUPFAM" id="SSF53850">
    <property type="entry name" value="Periplasmic binding protein-like II"/>
    <property type="match status" value="1"/>
</dbReference>
<keyword evidence="9" id="KW-0812">Transmembrane</keyword>
<keyword evidence="6 7" id="KW-0067">ATP-binding</keyword>
<dbReference type="PANTHER" id="PTHR43289">
    <property type="entry name" value="MITOGEN-ACTIVATED PROTEIN KINASE KINASE KINASE 20-RELATED"/>
    <property type="match status" value="1"/>
</dbReference>
<evidence type="ECO:0000313" key="11">
    <source>
        <dbReference type="EMBL" id="CUU57011.1"/>
    </source>
</evidence>
<feature type="binding site" evidence="7">
    <location>
        <position position="45"/>
    </location>
    <ligand>
        <name>ATP</name>
        <dbReference type="ChEBI" id="CHEBI:30616"/>
    </ligand>
</feature>
<dbReference type="Proteomes" id="UP000198802">
    <property type="component" value="Unassembled WGS sequence"/>
</dbReference>
<dbReference type="PROSITE" id="PS00108">
    <property type="entry name" value="PROTEIN_KINASE_ST"/>
    <property type="match status" value="1"/>
</dbReference>
<dbReference type="Pfam" id="PF00069">
    <property type="entry name" value="Pkinase"/>
    <property type="match status" value="1"/>
</dbReference>
<accession>A0A0S4QNJ1</accession>
<dbReference type="PROSITE" id="PS00107">
    <property type="entry name" value="PROTEIN_KINASE_ATP"/>
    <property type="match status" value="1"/>
</dbReference>
<dbReference type="CDD" id="cd08506">
    <property type="entry name" value="PBP2_clavulanate_OppA2"/>
    <property type="match status" value="1"/>
</dbReference>
<dbReference type="SMART" id="SM00220">
    <property type="entry name" value="S_TKc"/>
    <property type="match status" value="1"/>
</dbReference>
<dbReference type="EMBL" id="FAOZ01000010">
    <property type="protein sequence ID" value="CUU57011.1"/>
    <property type="molecule type" value="Genomic_DNA"/>
</dbReference>
<dbReference type="PANTHER" id="PTHR43289:SF6">
    <property type="entry name" value="SERINE_THREONINE-PROTEIN KINASE NEKL-3"/>
    <property type="match status" value="1"/>
</dbReference>
<feature type="region of interest" description="Disordered" evidence="8">
    <location>
        <begin position="301"/>
        <end position="354"/>
    </location>
</feature>